<dbReference type="EMBL" id="AMZH03003000">
    <property type="protein sequence ID" value="RRT73739.1"/>
    <property type="molecule type" value="Genomic_DNA"/>
</dbReference>
<accession>A0A427ABZ2</accession>
<sequence>MNGEARDAVTAEGYPSTGSCHRWAEACPRPTNNHSSLVSEPTAVLRWSPRGPHNSHSVMHREPRGLFCGWRSSTMRSLSKVNAYRNGGILSLENNKSLVGPIKKLVANL</sequence>
<reference evidence="1 2" key="1">
    <citation type="journal article" date="2014" name="Agronomy (Basel)">
        <title>A Draft Genome Sequence for Ensete ventricosum, the Drought-Tolerant Tree Against Hunger.</title>
        <authorList>
            <person name="Harrison J."/>
            <person name="Moore K.A."/>
            <person name="Paszkiewicz K."/>
            <person name="Jones T."/>
            <person name="Grant M."/>
            <person name="Ambacheew D."/>
            <person name="Muzemil S."/>
            <person name="Studholme D.J."/>
        </authorList>
    </citation>
    <scope>NUCLEOTIDE SEQUENCE [LARGE SCALE GENOMIC DNA]</scope>
</reference>
<dbReference type="Proteomes" id="UP000287651">
    <property type="component" value="Unassembled WGS sequence"/>
</dbReference>
<protein>
    <submittedName>
        <fullName evidence="1">Uncharacterized protein</fullName>
    </submittedName>
</protein>
<comment type="caution">
    <text evidence="1">The sequence shown here is derived from an EMBL/GenBank/DDBJ whole genome shotgun (WGS) entry which is preliminary data.</text>
</comment>
<evidence type="ECO:0000313" key="2">
    <source>
        <dbReference type="Proteomes" id="UP000287651"/>
    </source>
</evidence>
<proteinExistence type="predicted"/>
<gene>
    <name evidence="1" type="ORF">B296_00033050</name>
</gene>
<dbReference type="AlphaFoldDB" id="A0A427ABZ2"/>
<evidence type="ECO:0000313" key="1">
    <source>
        <dbReference type="EMBL" id="RRT73739.1"/>
    </source>
</evidence>
<organism evidence="1 2">
    <name type="scientific">Ensete ventricosum</name>
    <name type="common">Abyssinian banana</name>
    <name type="synonym">Musa ensete</name>
    <dbReference type="NCBI Taxonomy" id="4639"/>
    <lineage>
        <taxon>Eukaryota</taxon>
        <taxon>Viridiplantae</taxon>
        <taxon>Streptophyta</taxon>
        <taxon>Embryophyta</taxon>
        <taxon>Tracheophyta</taxon>
        <taxon>Spermatophyta</taxon>
        <taxon>Magnoliopsida</taxon>
        <taxon>Liliopsida</taxon>
        <taxon>Zingiberales</taxon>
        <taxon>Musaceae</taxon>
        <taxon>Ensete</taxon>
    </lineage>
</organism>
<name>A0A427ABZ2_ENSVE</name>